<evidence type="ECO:0000313" key="3">
    <source>
        <dbReference type="EMBL" id="MFC7386850.1"/>
    </source>
</evidence>
<keyword evidence="4" id="KW-1185">Reference proteome</keyword>
<feature type="signal peptide" evidence="1">
    <location>
        <begin position="1"/>
        <end position="20"/>
    </location>
</feature>
<dbReference type="Pfam" id="PF25976">
    <property type="entry name" value="LpqB_N"/>
    <property type="match status" value="1"/>
</dbReference>
<proteinExistence type="predicted"/>
<dbReference type="Proteomes" id="UP001596496">
    <property type="component" value="Unassembled WGS sequence"/>
</dbReference>
<reference evidence="4" key="1">
    <citation type="journal article" date="2019" name="Int. J. Syst. Evol. Microbiol.">
        <title>The Global Catalogue of Microorganisms (GCM) 10K type strain sequencing project: providing services to taxonomists for standard genome sequencing and annotation.</title>
        <authorList>
            <consortium name="The Broad Institute Genomics Platform"/>
            <consortium name="The Broad Institute Genome Sequencing Center for Infectious Disease"/>
            <person name="Wu L."/>
            <person name="Ma J."/>
        </authorList>
    </citation>
    <scope>NUCLEOTIDE SEQUENCE [LARGE SCALE GENOMIC DNA]</scope>
    <source>
        <strain evidence="4">CECT 7649</strain>
    </source>
</reference>
<dbReference type="Pfam" id="PF10647">
    <property type="entry name" value="Gmad1"/>
    <property type="match status" value="1"/>
</dbReference>
<dbReference type="SUPFAM" id="SSF69322">
    <property type="entry name" value="Tricorn protease domain 2"/>
    <property type="match status" value="1"/>
</dbReference>
<dbReference type="RefSeq" id="WP_380830569.1">
    <property type="nucleotide sequence ID" value="NZ_JBHTCG010000031.1"/>
</dbReference>
<dbReference type="InterPro" id="IPR018910">
    <property type="entry name" value="LpqB_C"/>
</dbReference>
<keyword evidence="1" id="KW-0732">Signal</keyword>
<evidence type="ECO:0000256" key="1">
    <source>
        <dbReference type="SAM" id="SignalP"/>
    </source>
</evidence>
<gene>
    <name evidence="3" type="ORF">ACFQSB_31890</name>
</gene>
<dbReference type="Gene3D" id="2.130.10.10">
    <property type="entry name" value="YVTN repeat-like/Quinoprotein amine dehydrogenase"/>
    <property type="match status" value="1"/>
</dbReference>
<dbReference type="EMBL" id="JBHTCG010000031">
    <property type="protein sequence ID" value="MFC7386850.1"/>
    <property type="molecule type" value="Genomic_DNA"/>
</dbReference>
<dbReference type="InterPro" id="IPR019606">
    <property type="entry name" value="GerMN"/>
</dbReference>
<sequence length="584" mass="62829">MPTRALLRGLALAVVAVLSAACSTVPTGGNPFAVRGGRGGDALSQPYVRVLAAPPKLKGSPLEIVGGFLAAAASFDDPLRSVARQYLTGEALRGWVPFHPITVYEGSLAMDDPRVDIQQARVTLKGTVLGSLDGDGHYVPSDAAASGETAREFTLVKVQGEWRISSAPPGLWLTQDDFKRAFRSFDLYFPAYQSAGLVADQVRVPINPSEGLAKSLVRKLLIGPTAPLSGAVDSAFRKNVDVNDVFVENDTVVVDFTYGIVDSTLSEINREALSAQLAWTLKPLTESRRIEVRVNGEQFPNGPFIIDPRDYDRFDPDVIAQPQPYYLQQGRLHRLDKDDDNPTVVGVGQVGTRQFTHLAVSNDQAVKVAALERAGGAYVSGINPGSQWERWIEGAHLTPPSWDRYGDLWSVVQQAPRKAQVLRAHDATRQVPVSAPGLETSDVTAFRVARDGARVAVIADDGHGEQVLVGSVNRSEWKIQNLRPLVPASEGQQIIDIAWRDADTLLVLTAAKADRVLSTWSVTQGVRLESPKSAAGIESIAAAPDPALIIAGTAGGEIQVWNPQKTQWTTVVKDGADPPAYPLG</sequence>
<dbReference type="SMART" id="SM00909">
    <property type="entry name" value="Germane"/>
    <property type="match status" value="1"/>
</dbReference>
<feature type="domain" description="GerMN" evidence="2">
    <location>
        <begin position="213"/>
        <end position="303"/>
    </location>
</feature>
<comment type="caution">
    <text evidence="3">The sequence shown here is derived from an EMBL/GenBank/DDBJ whole genome shotgun (WGS) entry which is preliminary data.</text>
</comment>
<evidence type="ECO:0000313" key="4">
    <source>
        <dbReference type="Proteomes" id="UP001596496"/>
    </source>
</evidence>
<dbReference type="PROSITE" id="PS51257">
    <property type="entry name" value="PROKAR_LIPOPROTEIN"/>
    <property type="match status" value="1"/>
</dbReference>
<name>A0ABW2PFP4_9ACTN</name>
<evidence type="ECO:0000259" key="2">
    <source>
        <dbReference type="SMART" id="SM00909"/>
    </source>
</evidence>
<organism evidence="3 4">
    <name type="scientific">Sphaerisporangium rhizosphaerae</name>
    <dbReference type="NCBI Taxonomy" id="2269375"/>
    <lineage>
        <taxon>Bacteria</taxon>
        <taxon>Bacillati</taxon>
        <taxon>Actinomycetota</taxon>
        <taxon>Actinomycetes</taxon>
        <taxon>Streptosporangiales</taxon>
        <taxon>Streptosporangiaceae</taxon>
        <taxon>Sphaerisporangium</taxon>
    </lineage>
</organism>
<feature type="chain" id="PRO_5045418375" evidence="1">
    <location>
        <begin position="21"/>
        <end position="584"/>
    </location>
</feature>
<dbReference type="InterPro" id="IPR015943">
    <property type="entry name" value="WD40/YVTN_repeat-like_dom_sf"/>
</dbReference>
<dbReference type="Pfam" id="PF10646">
    <property type="entry name" value="Germane"/>
    <property type="match status" value="1"/>
</dbReference>
<dbReference type="InterPro" id="IPR059026">
    <property type="entry name" value="LpqB_N"/>
</dbReference>
<accession>A0ABW2PFP4</accession>
<protein>
    <submittedName>
        <fullName evidence="3">LpqB family beta-propeller domain-containing protein</fullName>
    </submittedName>
</protein>